<dbReference type="Proteomes" id="UP001229421">
    <property type="component" value="Unassembled WGS sequence"/>
</dbReference>
<evidence type="ECO:0000313" key="1">
    <source>
        <dbReference type="EMBL" id="KAK1430292.1"/>
    </source>
</evidence>
<sequence>MASLLLTHHLPSSASWKFAVGRKKTAIRCTNNNCQPNSFFLNASHDPILKKAFKEPVAFMGGMFAGVLRLDLKEDPLKEWVARTVEASGIVTDEEEVDLESNVTQPQQIEIE</sequence>
<organism evidence="1 2">
    <name type="scientific">Tagetes erecta</name>
    <name type="common">African marigold</name>
    <dbReference type="NCBI Taxonomy" id="13708"/>
    <lineage>
        <taxon>Eukaryota</taxon>
        <taxon>Viridiplantae</taxon>
        <taxon>Streptophyta</taxon>
        <taxon>Embryophyta</taxon>
        <taxon>Tracheophyta</taxon>
        <taxon>Spermatophyta</taxon>
        <taxon>Magnoliopsida</taxon>
        <taxon>eudicotyledons</taxon>
        <taxon>Gunneridae</taxon>
        <taxon>Pentapetalae</taxon>
        <taxon>asterids</taxon>
        <taxon>campanulids</taxon>
        <taxon>Asterales</taxon>
        <taxon>Asteraceae</taxon>
        <taxon>Asteroideae</taxon>
        <taxon>Heliantheae alliance</taxon>
        <taxon>Tageteae</taxon>
        <taxon>Tagetes</taxon>
    </lineage>
</organism>
<reference evidence="1" key="1">
    <citation type="journal article" date="2023" name="bioRxiv">
        <title>Improved chromosome-level genome assembly for marigold (Tagetes erecta).</title>
        <authorList>
            <person name="Jiang F."/>
            <person name="Yuan L."/>
            <person name="Wang S."/>
            <person name="Wang H."/>
            <person name="Xu D."/>
            <person name="Wang A."/>
            <person name="Fan W."/>
        </authorList>
    </citation>
    <scope>NUCLEOTIDE SEQUENCE</scope>
    <source>
        <strain evidence="1">WSJ</strain>
        <tissue evidence="1">Leaf</tissue>
    </source>
</reference>
<protein>
    <submittedName>
        <fullName evidence="1">Uncharacterized protein</fullName>
    </submittedName>
</protein>
<accession>A0AAD8P358</accession>
<evidence type="ECO:0000313" key="2">
    <source>
        <dbReference type="Proteomes" id="UP001229421"/>
    </source>
</evidence>
<keyword evidence="2" id="KW-1185">Reference proteome</keyword>
<name>A0AAD8P358_TARER</name>
<comment type="caution">
    <text evidence="1">The sequence shown here is derived from an EMBL/GenBank/DDBJ whole genome shotgun (WGS) entry which is preliminary data.</text>
</comment>
<dbReference type="InterPro" id="IPR040278">
    <property type="entry name" value="UPF0426"/>
</dbReference>
<dbReference type="PANTHER" id="PTHR35996">
    <property type="entry name" value="OSJNBA0038O10.25 PROTEIN"/>
    <property type="match status" value="1"/>
</dbReference>
<dbReference type="EMBL" id="JAUHHV010000003">
    <property type="protein sequence ID" value="KAK1430292.1"/>
    <property type="molecule type" value="Genomic_DNA"/>
</dbReference>
<dbReference type="PANTHER" id="PTHR35996:SF1">
    <property type="entry name" value="OS04G0528100 PROTEIN"/>
    <property type="match status" value="1"/>
</dbReference>
<dbReference type="Pfam" id="PF26369">
    <property type="entry name" value="UPF0426"/>
    <property type="match status" value="1"/>
</dbReference>
<proteinExistence type="predicted"/>
<gene>
    <name evidence="1" type="ORF">QVD17_12934</name>
</gene>
<dbReference type="AlphaFoldDB" id="A0AAD8P358"/>